<evidence type="ECO:0000313" key="4">
    <source>
        <dbReference type="Proteomes" id="UP001519924"/>
    </source>
</evidence>
<dbReference type="Pfam" id="PF13598">
    <property type="entry name" value="DUF4139"/>
    <property type="match status" value="1"/>
</dbReference>
<dbReference type="InterPro" id="IPR037291">
    <property type="entry name" value="DUF4139"/>
</dbReference>
<accession>A0ABS7F147</accession>
<dbReference type="EMBL" id="JAHZUY010000013">
    <property type="protein sequence ID" value="MBW8269342.1"/>
    <property type="molecule type" value="Genomic_DNA"/>
</dbReference>
<comment type="caution">
    <text evidence="3">The sequence shown here is derived from an EMBL/GenBank/DDBJ whole genome shotgun (WGS) entry which is preliminary data.</text>
</comment>
<proteinExistence type="predicted"/>
<organism evidence="3 4">
    <name type="scientific">Caldovatus aquaticus</name>
    <dbReference type="NCBI Taxonomy" id="2865671"/>
    <lineage>
        <taxon>Bacteria</taxon>
        <taxon>Pseudomonadati</taxon>
        <taxon>Pseudomonadota</taxon>
        <taxon>Alphaproteobacteria</taxon>
        <taxon>Acetobacterales</taxon>
        <taxon>Roseomonadaceae</taxon>
        <taxon>Caldovatus</taxon>
    </lineage>
</organism>
<sequence length="663" mass="70180">MGAEAPGEDLPVRRVTLSSSGLIQVERAGVLGPGAAARFRAPVEDVDDILKSLVVADPAGTVEGVRLPAQDLAAEAFRGLPLRPEDFASRAALLNALRGHEAEAGGARGRIAEAAEGEGGALRLALITPGGLRSLVVREGEEVRLTDAALAARVARAAEALAAARTADTRAVEVALRAERPREVALAYVAGAPLWKPSWRLAVPPIGAPAGAEARLMGWAVVENRTGSDWDRVRLTLVSGEAAAYRQALYTPVLVARPEMPVRGAESVPVRPDTGVRPAPPPPAPLAMAAPAARAAPAESAEAREGGSVPRLAAPARPAAPALAEASAGRVAFVLPEPVSIRSGETANVPFLDLRLPAERVWWVQDLAARHPLQAVRLRNATPHTLPDGLATVYGTEGAEAGGFLGDAEIRALPPGEVRLLAFARDRDVVMTNSAGTAEQPRRVTLRRGAVDVEFLALREAALAVDPKGARGTLVVDLPRHEGEKPRFPVAAEGDFGLRHEAALEGAPATLRFVWERLFLRQMPLWDPGLDDPILLRWRDIDVEREARRLPGGPGTLEALQSLLARLAADAPGRDALAALVAELAEARRLLDLFRERRRAYLTAEAALERARRAAEDRTGAAREEARQALNRASLAAERAGAAADAAWEAWQGAVQRIIARGG</sequence>
<evidence type="ECO:0000313" key="3">
    <source>
        <dbReference type="EMBL" id="MBW8269342.1"/>
    </source>
</evidence>
<feature type="compositionally biased region" description="Low complexity" evidence="1">
    <location>
        <begin position="286"/>
        <end position="300"/>
    </location>
</feature>
<feature type="domain" description="DUF4139" evidence="2">
    <location>
        <begin position="185"/>
        <end position="546"/>
    </location>
</feature>
<dbReference type="Proteomes" id="UP001519924">
    <property type="component" value="Unassembled WGS sequence"/>
</dbReference>
<reference evidence="3 4" key="1">
    <citation type="submission" date="2021-08" db="EMBL/GenBank/DDBJ databases">
        <title>Caldovatus sediminis gen. nov., sp. nov., a moderately thermophilic bacterium isolated from a hot spring.</title>
        <authorList>
            <person name="Hu C.-J."/>
            <person name="Li W.-J."/>
            <person name="Xian W.-D."/>
        </authorList>
    </citation>
    <scope>NUCLEOTIDE SEQUENCE [LARGE SCALE GENOMIC DNA]</scope>
    <source>
        <strain evidence="3 4">SYSU G05006</strain>
    </source>
</reference>
<feature type="region of interest" description="Disordered" evidence="1">
    <location>
        <begin position="265"/>
        <end position="309"/>
    </location>
</feature>
<gene>
    <name evidence="3" type="ORF">K1J50_07555</name>
</gene>
<name>A0ABS7F147_9PROT</name>
<evidence type="ECO:0000259" key="2">
    <source>
        <dbReference type="Pfam" id="PF13598"/>
    </source>
</evidence>
<keyword evidence="4" id="KW-1185">Reference proteome</keyword>
<evidence type="ECO:0000256" key="1">
    <source>
        <dbReference type="SAM" id="MobiDB-lite"/>
    </source>
</evidence>
<protein>
    <submittedName>
        <fullName evidence="3">DUF4139 domain-containing protein</fullName>
    </submittedName>
</protein>